<evidence type="ECO:0000313" key="3">
    <source>
        <dbReference type="Proteomes" id="UP001066276"/>
    </source>
</evidence>
<organism evidence="2 3">
    <name type="scientific">Pleurodeles waltl</name>
    <name type="common">Iberian ribbed newt</name>
    <dbReference type="NCBI Taxonomy" id="8319"/>
    <lineage>
        <taxon>Eukaryota</taxon>
        <taxon>Metazoa</taxon>
        <taxon>Chordata</taxon>
        <taxon>Craniata</taxon>
        <taxon>Vertebrata</taxon>
        <taxon>Euteleostomi</taxon>
        <taxon>Amphibia</taxon>
        <taxon>Batrachia</taxon>
        <taxon>Caudata</taxon>
        <taxon>Salamandroidea</taxon>
        <taxon>Salamandridae</taxon>
        <taxon>Pleurodelinae</taxon>
        <taxon>Pleurodeles</taxon>
    </lineage>
</organism>
<comment type="caution">
    <text evidence="2">The sequence shown here is derived from an EMBL/GenBank/DDBJ whole genome shotgun (WGS) entry which is preliminary data.</text>
</comment>
<reference evidence="2" key="1">
    <citation type="journal article" date="2022" name="bioRxiv">
        <title>Sequencing and chromosome-scale assembly of the giantPleurodeles waltlgenome.</title>
        <authorList>
            <person name="Brown T."/>
            <person name="Elewa A."/>
            <person name="Iarovenko S."/>
            <person name="Subramanian E."/>
            <person name="Araus A.J."/>
            <person name="Petzold A."/>
            <person name="Susuki M."/>
            <person name="Suzuki K.-i.T."/>
            <person name="Hayashi T."/>
            <person name="Toyoda A."/>
            <person name="Oliveira C."/>
            <person name="Osipova E."/>
            <person name="Leigh N.D."/>
            <person name="Simon A."/>
            <person name="Yun M.H."/>
        </authorList>
    </citation>
    <scope>NUCLEOTIDE SEQUENCE</scope>
    <source>
        <strain evidence="2">20211129_DDA</strain>
        <tissue evidence="2">Liver</tissue>
    </source>
</reference>
<dbReference type="Proteomes" id="UP001066276">
    <property type="component" value="Chromosome 8"/>
</dbReference>
<gene>
    <name evidence="2" type="ORF">NDU88_008085</name>
</gene>
<dbReference type="AlphaFoldDB" id="A0AAV7NUX9"/>
<evidence type="ECO:0000256" key="1">
    <source>
        <dbReference type="SAM" id="MobiDB-lite"/>
    </source>
</evidence>
<dbReference type="EMBL" id="JANPWB010000012">
    <property type="protein sequence ID" value="KAJ1119901.1"/>
    <property type="molecule type" value="Genomic_DNA"/>
</dbReference>
<protein>
    <submittedName>
        <fullName evidence="2">Uncharacterized protein</fullName>
    </submittedName>
</protein>
<accession>A0AAV7NUX9</accession>
<keyword evidence="3" id="KW-1185">Reference proteome</keyword>
<evidence type="ECO:0000313" key="2">
    <source>
        <dbReference type="EMBL" id="KAJ1119901.1"/>
    </source>
</evidence>
<feature type="compositionally biased region" description="Pro residues" evidence="1">
    <location>
        <begin position="91"/>
        <end position="101"/>
    </location>
</feature>
<name>A0AAV7NUX9_PLEWA</name>
<proteinExistence type="predicted"/>
<feature type="region of interest" description="Disordered" evidence="1">
    <location>
        <begin position="90"/>
        <end position="122"/>
    </location>
</feature>
<sequence>MIRAQSKRLFHRPWPGNIRLPVPGMLAHAFTSSIRLARSGEPPQVAAAVLPPPLLRARLLTAGTPVKPPRQFPWGVSTSRVPAIVMLGCGPPGPLQGPPAPRSTGAVRSQLGPLSRAPISGPKVSIRFTAADT</sequence>